<keyword evidence="1" id="KW-0597">Phosphoprotein</keyword>
<dbReference type="CDD" id="cd17541">
    <property type="entry name" value="REC_CheB-like"/>
    <property type="match status" value="1"/>
</dbReference>
<keyword evidence="4" id="KW-1185">Reference proteome</keyword>
<organism evidence="3 4">
    <name type="scientific">Sphingomonas longa</name>
    <dbReference type="NCBI Taxonomy" id="2778730"/>
    <lineage>
        <taxon>Bacteria</taxon>
        <taxon>Pseudomonadati</taxon>
        <taxon>Pseudomonadota</taxon>
        <taxon>Alphaproteobacteria</taxon>
        <taxon>Sphingomonadales</taxon>
        <taxon>Sphingomonadaceae</taxon>
        <taxon>Sphingomonas</taxon>
    </lineage>
</organism>
<dbReference type="PANTHER" id="PTHR42872">
    <property type="entry name" value="PROTEIN-GLUTAMATE METHYLESTERASE/PROTEIN-GLUTAMINE GLUTAMINASE"/>
    <property type="match status" value="1"/>
</dbReference>
<evidence type="ECO:0000259" key="2">
    <source>
        <dbReference type="PROSITE" id="PS50110"/>
    </source>
</evidence>
<sequence>MRRRRVLIVDDSLTICAMIETLLTKQRDMEVVGVIERPEEAMAAVSRLEPDVLTLDLAMPGLDGLSLLATLMRRRPMPVVILSSAIVQDAEIAKQAIALGASACFDKSRLIANADRFVSIVRTARCGKVKVAAA</sequence>
<dbReference type="Proteomes" id="UP000763641">
    <property type="component" value="Unassembled WGS sequence"/>
</dbReference>
<dbReference type="RefSeq" id="WP_204195515.1">
    <property type="nucleotide sequence ID" value="NZ_JAFEMC010000001.1"/>
</dbReference>
<dbReference type="EMBL" id="JAFEMC010000001">
    <property type="protein sequence ID" value="MBM6575646.1"/>
    <property type="molecule type" value="Genomic_DNA"/>
</dbReference>
<comment type="caution">
    <text evidence="3">The sequence shown here is derived from an EMBL/GenBank/DDBJ whole genome shotgun (WGS) entry which is preliminary data.</text>
</comment>
<dbReference type="Gene3D" id="3.40.50.2300">
    <property type="match status" value="1"/>
</dbReference>
<dbReference type="SUPFAM" id="SSF52172">
    <property type="entry name" value="CheY-like"/>
    <property type="match status" value="1"/>
</dbReference>
<evidence type="ECO:0000313" key="3">
    <source>
        <dbReference type="EMBL" id="MBM6575646.1"/>
    </source>
</evidence>
<feature type="modified residue" description="4-aspartylphosphate" evidence="1">
    <location>
        <position position="56"/>
    </location>
</feature>
<dbReference type="PANTHER" id="PTHR42872:SF6">
    <property type="entry name" value="PROTEIN-GLUTAMATE METHYLESTERASE_PROTEIN-GLUTAMINE GLUTAMINASE"/>
    <property type="match status" value="1"/>
</dbReference>
<dbReference type="InterPro" id="IPR011006">
    <property type="entry name" value="CheY-like_superfamily"/>
</dbReference>
<dbReference type="PROSITE" id="PS50110">
    <property type="entry name" value="RESPONSE_REGULATORY"/>
    <property type="match status" value="1"/>
</dbReference>
<name>A0ABS2D3Z7_9SPHN</name>
<evidence type="ECO:0000256" key="1">
    <source>
        <dbReference type="PROSITE-ProRule" id="PRU00169"/>
    </source>
</evidence>
<dbReference type="Pfam" id="PF00072">
    <property type="entry name" value="Response_reg"/>
    <property type="match status" value="1"/>
</dbReference>
<protein>
    <submittedName>
        <fullName evidence="3">Response regulator</fullName>
    </submittedName>
</protein>
<proteinExistence type="predicted"/>
<dbReference type="InterPro" id="IPR001789">
    <property type="entry name" value="Sig_transdc_resp-reg_receiver"/>
</dbReference>
<gene>
    <name evidence="3" type="ORF">ILT43_04625</name>
</gene>
<accession>A0ABS2D3Z7</accession>
<feature type="domain" description="Response regulatory" evidence="2">
    <location>
        <begin position="5"/>
        <end position="122"/>
    </location>
</feature>
<evidence type="ECO:0000313" key="4">
    <source>
        <dbReference type="Proteomes" id="UP000763641"/>
    </source>
</evidence>
<dbReference type="SMART" id="SM00448">
    <property type="entry name" value="REC"/>
    <property type="match status" value="1"/>
</dbReference>
<reference evidence="3 4" key="1">
    <citation type="submission" date="2020-12" db="EMBL/GenBank/DDBJ databases">
        <title>Sphingomonas sp.</title>
        <authorList>
            <person name="Kim M.K."/>
        </authorList>
    </citation>
    <scope>NUCLEOTIDE SEQUENCE [LARGE SCALE GENOMIC DNA]</scope>
    <source>
        <strain evidence="3 4">BT552</strain>
    </source>
</reference>